<dbReference type="OrthoDB" id="9773738at2"/>
<dbReference type="PANTHER" id="PTHR42978">
    <property type="entry name" value="QUORUM-QUENCHING LACTONASE YTNP-RELATED-RELATED"/>
    <property type="match status" value="1"/>
</dbReference>
<evidence type="ECO:0000256" key="5">
    <source>
        <dbReference type="ARBA" id="ARBA00022833"/>
    </source>
</evidence>
<reference evidence="8" key="1">
    <citation type="submission" date="2019-01" db="EMBL/GenBank/DDBJ databases">
        <title>Sphingorhabdus lacus sp.nov., isolated from an oligotrophic freshwater lake.</title>
        <authorList>
            <person name="Park M."/>
        </authorList>
    </citation>
    <scope>NUCLEOTIDE SEQUENCE [LARGE SCALE GENOMIC DNA]</scope>
    <source>
        <strain evidence="8">IMCC1753</strain>
    </source>
</reference>
<dbReference type="AlphaFoldDB" id="A0A6I6L5A8"/>
<sequence>MADHLPVFKLFALKYATRSARRSEHFIGGDPHDGPMSMDYFVWVAVSEERTVVIDTGFGEEVAARRRRTLLHDPVDALGLIGVDAATVQDIVITHLHYDHAGNLGRFPNARFHIQELEMHHVAGRQMKHRFIAQAFEVEDVVAMIRLNFAGRVVMHSGETQLCDGIVLHPGPGHTPGLQFVRVFTKRGWVVLASDASHYYENLEAGRPFTIANDIGAMVETFDLIQSLAPSPDHIVPGHDPLVMSSYPPASSALDGIAVRLDLPPIISRSAEAKV</sequence>
<dbReference type="Pfam" id="PF00753">
    <property type="entry name" value="Lactamase_B"/>
    <property type="match status" value="1"/>
</dbReference>
<comment type="cofactor">
    <cofactor evidence="1">
        <name>Zn(2+)</name>
        <dbReference type="ChEBI" id="CHEBI:29105"/>
    </cofactor>
</comment>
<dbReference type="SUPFAM" id="SSF56281">
    <property type="entry name" value="Metallo-hydrolase/oxidoreductase"/>
    <property type="match status" value="1"/>
</dbReference>
<accession>A0A6I6L5A8</accession>
<keyword evidence="3" id="KW-0479">Metal-binding</keyword>
<dbReference type="CDD" id="cd07729">
    <property type="entry name" value="AHL_lactonase_MBL-fold"/>
    <property type="match status" value="1"/>
</dbReference>
<evidence type="ECO:0000259" key="6">
    <source>
        <dbReference type="SMART" id="SM00849"/>
    </source>
</evidence>
<dbReference type="Gene3D" id="3.60.15.10">
    <property type="entry name" value="Ribonuclease Z/Hydroxyacylglutathione hydrolase-like"/>
    <property type="match status" value="1"/>
</dbReference>
<dbReference type="SMART" id="SM00849">
    <property type="entry name" value="Lactamase_B"/>
    <property type="match status" value="1"/>
</dbReference>
<protein>
    <submittedName>
        <fullName evidence="7">N-acyl homoserine lactonase family protein</fullName>
    </submittedName>
</protein>
<dbReference type="KEGG" id="slaa:EUU25_00550"/>
<proteinExistence type="inferred from homology"/>
<dbReference type="InterPro" id="IPR036866">
    <property type="entry name" value="RibonucZ/Hydroxyglut_hydro"/>
</dbReference>
<dbReference type="GO" id="GO:0016787">
    <property type="term" value="F:hydrolase activity"/>
    <property type="evidence" value="ECO:0007669"/>
    <property type="project" value="UniProtKB-KW"/>
</dbReference>
<comment type="similarity">
    <text evidence="2">Belongs to the metallo-beta-lactamase superfamily.</text>
</comment>
<evidence type="ECO:0000313" key="8">
    <source>
        <dbReference type="Proteomes" id="UP000428803"/>
    </source>
</evidence>
<evidence type="ECO:0000256" key="3">
    <source>
        <dbReference type="ARBA" id="ARBA00022723"/>
    </source>
</evidence>
<evidence type="ECO:0000313" key="7">
    <source>
        <dbReference type="EMBL" id="QGY79237.1"/>
    </source>
</evidence>
<name>A0A6I6L5A8_9SPHN</name>
<feature type="domain" description="Metallo-beta-lactamase" evidence="6">
    <location>
        <begin position="39"/>
        <end position="239"/>
    </location>
</feature>
<dbReference type="InterPro" id="IPR051013">
    <property type="entry name" value="MBL_superfamily_lactonases"/>
</dbReference>
<dbReference type="GO" id="GO:0046872">
    <property type="term" value="F:metal ion binding"/>
    <property type="evidence" value="ECO:0007669"/>
    <property type="project" value="UniProtKB-KW"/>
</dbReference>
<keyword evidence="8" id="KW-1185">Reference proteome</keyword>
<organism evidence="7 8">
    <name type="scientific">Sphingorhabdus lacus</name>
    <dbReference type="NCBI Taxonomy" id="392610"/>
    <lineage>
        <taxon>Bacteria</taxon>
        <taxon>Pseudomonadati</taxon>
        <taxon>Pseudomonadota</taxon>
        <taxon>Alphaproteobacteria</taxon>
        <taxon>Sphingomonadales</taxon>
        <taxon>Sphingomonadaceae</taxon>
        <taxon>Sphingorhabdus</taxon>
    </lineage>
</organism>
<evidence type="ECO:0000256" key="2">
    <source>
        <dbReference type="ARBA" id="ARBA00007749"/>
    </source>
</evidence>
<dbReference type="EMBL" id="CP035733">
    <property type="protein sequence ID" value="QGY79237.1"/>
    <property type="molecule type" value="Genomic_DNA"/>
</dbReference>
<gene>
    <name evidence="7" type="ORF">EUU25_00550</name>
</gene>
<evidence type="ECO:0000256" key="1">
    <source>
        <dbReference type="ARBA" id="ARBA00001947"/>
    </source>
</evidence>
<dbReference type="InterPro" id="IPR001279">
    <property type="entry name" value="Metallo-B-lactamas"/>
</dbReference>
<keyword evidence="4" id="KW-0378">Hydrolase</keyword>
<keyword evidence="5" id="KW-0862">Zinc</keyword>
<evidence type="ECO:0000256" key="4">
    <source>
        <dbReference type="ARBA" id="ARBA00022801"/>
    </source>
</evidence>
<dbReference type="PANTHER" id="PTHR42978:SF7">
    <property type="entry name" value="METALLO-HYDROLASE RV2300C-RELATED"/>
    <property type="match status" value="1"/>
</dbReference>
<dbReference type="Proteomes" id="UP000428803">
    <property type="component" value="Chromosome"/>
</dbReference>